<feature type="region of interest" description="Disordered" evidence="2">
    <location>
        <begin position="469"/>
        <end position="495"/>
    </location>
</feature>
<feature type="compositionally biased region" description="Basic and acidic residues" evidence="2">
    <location>
        <begin position="52"/>
        <end position="61"/>
    </location>
</feature>
<keyword evidence="1" id="KW-0862">Zinc</keyword>
<dbReference type="PROSITE" id="PS50157">
    <property type="entry name" value="ZINC_FINGER_C2H2_2"/>
    <property type="match status" value="1"/>
</dbReference>
<keyword evidence="5" id="KW-1185">Reference proteome</keyword>
<dbReference type="OrthoDB" id="4161727at2759"/>
<comment type="caution">
    <text evidence="4">The sequence shown here is derived from an EMBL/GenBank/DDBJ whole genome shotgun (WGS) entry which is preliminary data.</text>
</comment>
<dbReference type="PANTHER" id="PTHR38166:SF1">
    <property type="entry name" value="C2H2-TYPE DOMAIN-CONTAINING PROTEIN"/>
    <property type="match status" value="1"/>
</dbReference>
<feature type="region of interest" description="Disordered" evidence="2">
    <location>
        <begin position="84"/>
        <end position="146"/>
    </location>
</feature>
<dbReference type="PANTHER" id="PTHR38166">
    <property type="entry name" value="C2H2-TYPE DOMAIN-CONTAINING PROTEIN-RELATED"/>
    <property type="match status" value="1"/>
</dbReference>
<keyword evidence="1" id="KW-0479">Metal-binding</keyword>
<sequence>MKKNLALCSFDENMRNYRQLPGTFEDNFLIFGGGGSGGGSGWVSERPTSADAVDKQDHYPQKDSYSTVTVAGKCESQCVSHPGELTSDDYSDDSLAPTGEVQGGGHGGNNHWPSPKLSVQAGPVSPEAKDSATKPKPCHSTSSSTLDNCSEVECYTDSAESCSSIDWESSTSAVIERRTSRILDQLMAVLQEWLETILRTRGVPNGQQSSYKCPQAVQTSIGCSSQSSHRPSAQKRQRSDSDDEFGEGDDGAPDQNQGKSWAITDTPEIRYVCPFFKHDRDRYKTSQWKSCCWPGWVSAHRVKEHLYRRHMLPKFRCNRCRQGFKSAYNLNEHQRADTICPRRSEEPEEGIDEEQERLLRVRKRKNGKSRYIGEAEKWAGMYKILFPHDDPIPSPYAELCPLQPEQDMEQPGANMLDSFENFARREFSRRMRPRAERLIDGILEQSLTSQTITNVASNVLQGIMQSFRAGQNQEARQPETEDSSLRSPSPQGLPAEGVLAVSQCHDDFDSGPYSNLEINLDEILESLDGNQQLDFDRWQTEVDTANSFYPISFQVEQYNRANT</sequence>
<feature type="compositionally biased region" description="Polar residues" evidence="2">
    <location>
        <begin position="222"/>
        <end position="231"/>
    </location>
</feature>
<evidence type="ECO:0000259" key="3">
    <source>
        <dbReference type="PROSITE" id="PS50157"/>
    </source>
</evidence>
<dbReference type="Proteomes" id="UP000605986">
    <property type="component" value="Unassembled WGS sequence"/>
</dbReference>
<organism evidence="4 5">
    <name type="scientific">Fusarium austroafricanum</name>
    <dbReference type="NCBI Taxonomy" id="2364996"/>
    <lineage>
        <taxon>Eukaryota</taxon>
        <taxon>Fungi</taxon>
        <taxon>Dikarya</taxon>
        <taxon>Ascomycota</taxon>
        <taxon>Pezizomycotina</taxon>
        <taxon>Sordariomycetes</taxon>
        <taxon>Hypocreomycetidae</taxon>
        <taxon>Hypocreales</taxon>
        <taxon>Nectriaceae</taxon>
        <taxon>Fusarium</taxon>
        <taxon>Fusarium concolor species complex</taxon>
    </lineage>
</organism>
<protein>
    <recommendedName>
        <fullName evidence="3">C2H2-type domain-containing protein</fullName>
    </recommendedName>
</protein>
<proteinExistence type="predicted"/>
<evidence type="ECO:0000313" key="4">
    <source>
        <dbReference type="EMBL" id="KAF4448882.1"/>
    </source>
</evidence>
<feature type="region of interest" description="Disordered" evidence="2">
    <location>
        <begin position="41"/>
        <end position="65"/>
    </location>
</feature>
<feature type="domain" description="C2H2-type" evidence="3">
    <location>
        <begin position="315"/>
        <end position="347"/>
    </location>
</feature>
<feature type="compositionally biased region" description="Acidic residues" evidence="2">
    <location>
        <begin position="241"/>
        <end position="252"/>
    </location>
</feature>
<dbReference type="EMBL" id="JAADJG010000313">
    <property type="protein sequence ID" value="KAF4448882.1"/>
    <property type="molecule type" value="Genomic_DNA"/>
</dbReference>
<keyword evidence="1" id="KW-0863">Zinc-finger</keyword>
<dbReference type="InterPro" id="IPR013087">
    <property type="entry name" value="Znf_C2H2_type"/>
</dbReference>
<accession>A0A8H4KCU1</accession>
<evidence type="ECO:0000313" key="5">
    <source>
        <dbReference type="Proteomes" id="UP000605986"/>
    </source>
</evidence>
<dbReference type="GO" id="GO:0008270">
    <property type="term" value="F:zinc ion binding"/>
    <property type="evidence" value="ECO:0007669"/>
    <property type="project" value="UniProtKB-KW"/>
</dbReference>
<dbReference type="AlphaFoldDB" id="A0A8H4KCU1"/>
<name>A0A8H4KCU1_9HYPO</name>
<evidence type="ECO:0000256" key="2">
    <source>
        <dbReference type="SAM" id="MobiDB-lite"/>
    </source>
</evidence>
<reference evidence="4" key="1">
    <citation type="submission" date="2020-01" db="EMBL/GenBank/DDBJ databases">
        <title>Identification and distribution of gene clusters putatively required for synthesis of sphingolipid metabolism inhibitors in phylogenetically diverse species of the filamentous fungus Fusarium.</title>
        <authorList>
            <person name="Kim H.-S."/>
            <person name="Busman M."/>
            <person name="Brown D.W."/>
            <person name="Divon H."/>
            <person name="Uhlig S."/>
            <person name="Proctor R.H."/>
        </authorList>
    </citation>
    <scope>NUCLEOTIDE SEQUENCE</scope>
    <source>
        <strain evidence="4">NRRL 53441</strain>
    </source>
</reference>
<feature type="region of interest" description="Disordered" evidence="2">
    <location>
        <begin position="222"/>
        <end position="261"/>
    </location>
</feature>
<evidence type="ECO:0000256" key="1">
    <source>
        <dbReference type="PROSITE-ProRule" id="PRU00042"/>
    </source>
</evidence>
<gene>
    <name evidence="4" type="ORF">F53441_7770</name>
</gene>